<dbReference type="OrthoDB" id="7848989at2"/>
<dbReference type="EMBL" id="FOCE01000001">
    <property type="protein sequence ID" value="SEM65284.1"/>
    <property type="molecule type" value="Genomic_DNA"/>
</dbReference>
<dbReference type="AlphaFoldDB" id="A0A1H8A5T5"/>
<dbReference type="RefSeq" id="WP_091296887.1">
    <property type="nucleotide sequence ID" value="NZ_FOCE01000001.1"/>
</dbReference>
<accession>A0A1H8A5T5</accession>
<dbReference type="Proteomes" id="UP000198761">
    <property type="component" value="Unassembled WGS sequence"/>
</dbReference>
<sequence>MIQLRPLLACLALLPLPALAETEAQGTLNPDEMSLNRNLDEALKGNTSMTTCASGYLMTKSGQHDMARQLFQECVADGYTGAMTWMSYLDDNGFGAPMDPDGAANYDRMAAEAGDPVGMFNYGLDQIRGRGTVQDEAAGRALVDQAAALGFKDAQRLQASGYDLEEVTPDADNWKYAPLF</sequence>
<dbReference type="STRING" id="933059.SAMN04488103_101754"/>
<proteinExistence type="predicted"/>
<name>A0A1H8A5T5_9RHOB</name>
<protein>
    <recommendedName>
        <fullName evidence="4">Sel1 repeat-containing protein</fullName>
    </recommendedName>
</protein>
<evidence type="ECO:0008006" key="4">
    <source>
        <dbReference type="Google" id="ProtNLM"/>
    </source>
</evidence>
<keyword evidence="1" id="KW-0732">Signal</keyword>
<dbReference type="SUPFAM" id="SSF81901">
    <property type="entry name" value="HCP-like"/>
    <property type="match status" value="1"/>
</dbReference>
<keyword evidence="3" id="KW-1185">Reference proteome</keyword>
<evidence type="ECO:0000256" key="1">
    <source>
        <dbReference type="SAM" id="SignalP"/>
    </source>
</evidence>
<gene>
    <name evidence="2" type="ORF">SAMN04488103_101754</name>
</gene>
<dbReference type="Gene3D" id="1.25.40.10">
    <property type="entry name" value="Tetratricopeptide repeat domain"/>
    <property type="match status" value="1"/>
</dbReference>
<feature type="chain" id="PRO_5011605307" description="Sel1 repeat-containing protein" evidence="1">
    <location>
        <begin position="21"/>
        <end position="180"/>
    </location>
</feature>
<dbReference type="InterPro" id="IPR011990">
    <property type="entry name" value="TPR-like_helical_dom_sf"/>
</dbReference>
<feature type="signal peptide" evidence="1">
    <location>
        <begin position="1"/>
        <end position="20"/>
    </location>
</feature>
<reference evidence="2 3" key="1">
    <citation type="submission" date="2016-10" db="EMBL/GenBank/DDBJ databases">
        <authorList>
            <person name="de Groot N.N."/>
        </authorList>
    </citation>
    <scope>NUCLEOTIDE SEQUENCE [LARGE SCALE GENOMIC DNA]</scope>
    <source>
        <strain evidence="2 3">DSM 3857</strain>
    </source>
</reference>
<evidence type="ECO:0000313" key="2">
    <source>
        <dbReference type="EMBL" id="SEM65284.1"/>
    </source>
</evidence>
<evidence type="ECO:0000313" key="3">
    <source>
        <dbReference type="Proteomes" id="UP000198761"/>
    </source>
</evidence>
<organism evidence="2 3">
    <name type="scientific">Gemmobacter aquatilis</name>
    <dbReference type="NCBI Taxonomy" id="933059"/>
    <lineage>
        <taxon>Bacteria</taxon>
        <taxon>Pseudomonadati</taxon>
        <taxon>Pseudomonadota</taxon>
        <taxon>Alphaproteobacteria</taxon>
        <taxon>Rhodobacterales</taxon>
        <taxon>Paracoccaceae</taxon>
        <taxon>Gemmobacter</taxon>
    </lineage>
</organism>